<keyword evidence="6 7" id="KW-0998">Cell outer membrane</keyword>
<dbReference type="AlphaFoldDB" id="G6EYM7"/>
<evidence type="ECO:0000256" key="3">
    <source>
        <dbReference type="ARBA" id="ARBA00022452"/>
    </source>
</evidence>
<keyword evidence="3 7" id="KW-1134">Transmembrane beta strand</keyword>
<dbReference type="Proteomes" id="UP000005939">
    <property type="component" value="Unassembled WGS sequence"/>
</dbReference>
<gene>
    <name evidence="8" type="ORF">CIN_05470</name>
</gene>
<name>G6EYM7_9PROT</name>
<keyword evidence="2 7" id="KW-0813">Transport</keyword>
<keyword evidence="4 7" id="KW-0812">Transmembrane</keyword>
<comment type="caution">
    <text evidence="8">The sequence shown here is derived from an EMBL/GenBank/DDBJ whole genome shotgun (WGS) entry which is preliminary data.</text>
</comment>
<dbReference type="GO" id="GO:0009279">
    <property type="term" value="C:cell outer membrane"/>
    <property type="evidence" value="ECO:0007669"/>
    <property type="project" value="UniProtKB-SubCell"/>
</dbReference>
<sequence>MPSYILGDVELHYDLKNSFPEINSTLLQLNINNVADNKYTVACASNMSCFYGTRRVVMGQVRARW</sequence>
<organism evidence="8 9">
    <name type="scientific">Commensalibacter intestini A911</name>
    <dbReference type="NCBI Taxonomy" id="1088868"/>
    <lineage>
        <taxon>Bacteria</taxon>
        <taxon>Pseudomonadati</taxon>
        <taxon>Pseudomonadota</taxon>
        <taxon>Alphaproteobacteria</taxon>
        <taxon>Acetobacterales</taxon>
        <taxon>Acetobacteraceae</taxon>
    </lineage>
</organism>
<reference evidence="8 9" key="1">
    <citation type="submission" date="2011-10" db="EMBL/GenBank/DDBJ databases">
        <title>Genome Sequence of Commensalibacter intestini A911, isolated from Drosophila gut.</title>
        <authorList>
            <person name="Lee W.-J."/>
            <person name="Kim E.-K."/>
        </authorList>
    </citation>
    <scope>NUCLEOTIDE SEQUENCE [LARGE SCALE GENOMIC DNA]</scope>
    <source>
        <strain evidence="8 9">A911</strain>
    </source>
</reference>
<proteinExistence type="inferred from homology"/>
<protein>
    <submittedName>
        <fullName evidence="8">Uncharacterized protein</fullName>
    </submittedName>
</protein>
<dbReference type="InterPro" id="IPR036942">
    <property type="entry name" value="Beta-barrel_TonB_sf"/>
</dbReference>
<evidence type="ECO:0000313" key="8">
    <source>
        <dbReference type="EMBL" id="EHD14615.1"/>
    </source>
</evidence>
<evidence type="ECO:0000313" key="9">
    <source>
        <dbReference type="Proteomes" id="UP000005939"/>
    </source>
</evidence>
<evidence type="ECO:0000256" key="6">
    <source>
        <dbReference type="ARBA" id="ARBA00023237"/>
    </source>
</evidence>
<dbReference type="PROSITE" id="PS52016">
    <property type="entry name" value="TONB_DEPENDENT_REC_3"/>
    <property type="match status" value="1"/>
</dbReference>
<dbReference type="InterPro" id="IPR039426">
    <property type="entry name" value="TonB-dep_rcpt-like"/>
</dbReference>
<dbReference type="SUPFAM" id="SSF56935">
    <property type="entry name" value="Porins"/>
    <property type="match status" value="1"/>
</dbReference>
<accession>G6EYM7</accession>
<comment type="similarity">
    <text evidence="7">Belongs to the TonB-dependent receptor family.</text>
</comment>
<dbReference type="eggNOG" id="COG4774">
    <property type="taxonomic scope" value="Bacteria"/>
</dbReference>
<evidence type="ECO:0000256" key="4">
    <source>
        <dbReference type="ARBA" id="ARBA00022692"/>
    </source>
</evidence>
<evidence type="ECO:0000256" key="1">
    <source>
        <dbReference type="ARBA" id="ARBA00004571"/>
    </source>
</evidence>
<evidence type="ECO:0000256" key="5">
    <source>
        <dbReference type="ARBA" id="ARBA00023136"/>
    </source>
</evidence>
<dbReference type="Gene3D" id="2.40.170.20">
    <property type="entry name" value="TonB-dependent receptor, beta-barrel domain"/>
    <property type="match status" value="1"/>
</dbReference>
<evidence type="ECO:0000256" key="7">
    <source>
        <dbReference type="PROSITE-ProRule" id="PRU01360"/>
    </source>
</evidence>
<evidence type="ECO:0000256" key="2">
    <source>
        <dbReference type="ARBA" id="ARBA00022448"/>
    </source>
</evidence>
<dbReference type="STRING" id="1088868.CIN_05470"/>
<comment type="subcellular location">
    <subcellularLocation>
        <location evidence="1 7">Cell outer membrane</location>
        <topology evidence="1 7">Multi-pass membrane protein</topology>
    </subcellularLocation>
</comment>
<dbReference type="EMBL" id="AGFR01000003">
    <property type="protein sequence ID" value="EHD14615.1"/>
    <property type="molecule type" value="Genomic_DNA"/>
</dbReference>
<keyword evidence="5 7" id="KW-0472">Membrane</keyword>